<dbReference type="EMBL" id="JAHLKM010000045">
    <property type="protein sequence ID" value="MCQ4334902.1"/>
    <property type="molecule type" value="Genomic_DNA"/>
</dbReference>
<dbReference type="NCBIfam" id="NF033541">
    <property type="entry name" value="transpos_ISH3"/>
    <property type="match status" value="1"/>
</dbReference>
<dbReference type="RefSeq" id="WP_256031151.1">
    <property type="nucleotide sequence ID" value="NZ_JAHLKM010000045.1"/>
</dbReference>
<gene>
    <name evidence="1" type="ORF">KM295_15735</name>
</gene>
<dbReference type="PANTHER" id="PTHR33252:SF2">
    <property type="entry name" value="TRANSPOSASE IS4-LIKE DOMAIN-CONTAINING PROTEIN"/>
    <property type="match status" value="1"/>
</dbReference>
<evidence type="ECO:0000313" key="1">
    <source>
        <dbReference type="EMBL" id="MCQ4334902.1"/>
    </source>
</evidence>
<sequence>MRLPKLKRILTDPDEFLSNGQLKSLSIELLELIPMEGIEGSGLDSEKIMEVVLRAAVDTTSVNGVTTNAEDTPNRKTVMHWLDTLEKEPMLDAVNDILALMALTVLDRDRSRTICFDFMDNPFHGHPEDETEFRRMQARDGTTKCHRYCTAFVIAQGKPLTLAMEPVDGDDSKADAVERVLARVETYPFETEQILMDRAAFAGELIGVLRKTAPPVFPVKTGKDSLREKLSVNVSKMTEETICEGKEHEQTYPLAVNVTYHNGDRGKSGLKQTGYAAYGLEDRTPQQVAQVYNHRSRIEKSYEKFREARALTTTPSTTIRLFYVGVGFLLEQLWLVVQWAVLARPRRGGRALPTEFAFGDAFLHGIEQVLDDELGWKEKHRTNAEGLPPGYEHGLG</sequence>
<protein>
    <submittedName>
        <fullName evidence="1">ISH3 family transposase</fullName>
    </submittedName>
</protein>
<accession>A0A9R1CW87</accession>
<keyword evidence="2" id="KW-1185">Reference proteome</keyword>
<dbReference type="PANTHER" id="PTHR33252">
    <property type="entry name" value="THIRD ORF IN TRANSPOSON ISC1160"/>
    <property type="match status" value="1"/>
</dbReference>
<comment type="caution">
    <text evidence="1">The sequence shown here is derived from an EMBL/GenBank/DDBJ whole genome shotgun (WGS) entry which is preliminary data.</text>
</comment>
<organism evidence="1 2">
    <name type="scientific">Natronomonas aquatica</name>
    <dbReference type="NCBI Taxonomy" id="2841590"/>
    <lineage>
        <taxon>Archaea</taxon>
        <taxon>Methanobacteriati</taxon>
        <taxon>Methanobacteriota</taxon>
        <taxon>Stenosarchaea group</taxon>
        <taxon>Halobacteria</taxon>
        <taxon>Halobacteriales</taxon>
        <taxon>Natronomonadaceae</taxon>
        <taxon>Natronomonas</taxon>
    </lineage>
</organism>
<dbReference type="AlphaFoldDB" id="A0A9R1CW87"/>
<reference evidence="1" key="1">
    <citation type="journal article" date="2023" name="Front. Microbiol.">
        <title>Genomic-based phylogenetic and metabolic analyses of the genus Natronomonas, and description of Natronomonas aquatica sp. nov.</title>
        <authorList>
            <person name="Garcia-Roldan A."/>
            <person name="Duran-Viseras A."/>
            <person name="de la Haba R.R."/>
            <person name="Corral P."/>
            <person name="Sanchez-Porro C."/>
            <person name="Ventosa A."/>
        </authorList>
    </citation>
    <scope>NUCLEOTIDE SEQUENCE</scope>
    <source>
        <strain evidence="1">F2-12</strain>
    </source>
</reference>
<proteinExistence type="predicted"/>
<name>A0A9R1CW87_9EURY</name>
<evidence type="ECO:0000313" key="2">
    <source>
        <dbReference type="Proteomes" id="UP001139494"/>
    </source>
</evidence>
<dbReference type="Proteomes" id="UP001139494">
    <property type="component" value="Unassembled WGS sequence"/>
</dbReference>